<dbReference type="InterPro" id="IPR023213">
    <property type="entry name" value="CAT-like_dom_sf"/>
</dbReference>
<dbReference type="PANTHER" id="PTHR28037:SF1">
    <property type="entry name" value="ALCOHOL O-ACETYLTRANSFERASE 1-RELATED"/>
    <property type="match status" value="1"/>
</dbReference>
<keyword evidence="2" id="KW-1185">Reference proteome</keyword>
<evidence type="ECO:0000313" key="1">
    <source>
        <dbReference type="EMBL" id="ROW11450.1"/>
    </source>
</evidence>
<dbReference type="InterPro" id="IPR010828">
    <property type="entry name" value="Atf2/Sli1-like"/>
</dbReference>
<dbReference type="AlphaFoldDB" id="A0A423X712"/>
<dbReference type="Pfam" id="PF07247">
    <property type="entry name" value="AATase"/>
    <property type="match status" value="1"/>
</dbReference>
<dbReference type="SUPFAM" id="SSF52777">
    <property type="entry name" value="CoA-dependent acyltransferases"/>
    <property type="match status" value="1"/>
</dbReference>
<dbReference type="OrthoDB" id="2150604at2759"/>
<comment type="caution">
    <text evidence="1">The sequence shown here is derived from an EMBL/GenBank/DDBJ whole genome shotgun (WGS) entry which is preliminary data.</text>
</comment>
<dbReference type="GO" id="GO:0008080">
    <property type="term" value="F:N-acetyltransferase activity"/>
    <property type="evidence" value="ECO:0007669"/>
    <property type="project" value="TreeGrafter"/>
</dbReference>
<name>A0A423X712_9PEZI</name>
<dbReference type="STRING" id="356882.A0A423X712"/>
<protein>
    <recommendedName>
        <fullName evidence="3">Alcohol acetyltransferase FCK4</fullName>
    </recommendedName>
</protein>
<gene>
    <name evidence="1" type="ORF">VMCG_01513</name>
</gene>
<dbReference type="InterPro" id="IPR052058">
    <property type="entry name" value="Alcohol_O-acetyltransferase"/>
</dbReference>
<reference evidence="1 2" key="1">
    <citation type="submission" date="2015-09" db="EMBL/GenBank/DDBJ databases">
        <title>Host preference determinants of Valsa canker pathogens revealed by comparative genomics.</title>
        <authorList>
            <person name="Yin Z."/>
            <person name="Huang L."/>
        </authorList>
    </citation>
    <scope>NUCLEOTIDE SEQUENCE [LARGE SCALE GENOMIC DNA]</scope>
    <source>
        <strain evidence="1 2">03-1</strain>
    </source>
</reference>
<accession>A0A423X712</accession>
<dbReference type="PANTHER" id="PTHR28037">
    <property type="entry name" value="ALCOHOL O-ACETYLTRANSFERASE 1-RELATED"/>
    <property type="match status" value="1"/>
</dbReference>
<sequence>MDLPIVRQCGHIEHFSTSRHALGLYRGLANSCQYVIARERLQGRQPQTVVEEAVARLILRLGGLRVGVAKEDTNHASFVQVPSMNLQDFIQWKTVTASTQAQYDAHILETIRERLEQLWTDPANRPPWKLLVVQNDSSPSSDEVVLDIIFAAHHVLSDGKSTGVFHTQLLQELNSSSGSPPELKNHTLTFNKPPVLAPAQEDLIHFRIGWLFFFKTLWGEFGPAWLKPTPAVEPWRGKVITLEPHKLNLRLMTIKPSAVASLLSACRAHGTTLTAILHALVLASVARRVPPEVAPTFAGETPISLLPWAQSAAGADVDLSKMLTDMNTGTKKIWSTETVAKLRAQLDDSQNDNLEEELIWPIAASWRAEMKKKVASLPNDDQVGLIAWVSDWQKRWEGKIGHQRDATWTVSNIGSLKGVSSEGPGGWRIRRSFFTQPAAIVGPAFGVNVTGVEGGEVTLAMNWQETIVDGELVDGVRKDLLAWIETLGDTGKFGIFKGAK</sequence>
<organism evidence="1 2">
    <name type="scientific">Cytospora schulzeri</name>
    <dbReference type="NCBI Taxonomy" id="448051"/>
    <lineage>
        <taxon>Eukaryota</taxon>
        <taxon>Fungi</taxon>
        <taxon>Dikarya</taxon>
        <taxon>Ascomycota</taxon>
        <taxon>Pezizomycotina</taxon>
        <taxon>Sordariomycetes</taxon>
        <taxon>Sordariomycetidae</taxon>
        <taxon>Diaporthales</taxon>
        <taxon>Cytosporaceae</taxon>
        <taxon>Cytospora</taxon>
    </lineage>
</organism>
<dbReference type="Proteomes" id="UP000283895">
    <property type="component" value="Unassembled WGS sequence"/>
</dbReference>
<evidence type="ECO:0000313" key="2">
    <source>
        <dbReference type="Proteomes" id="UP000283895"/>
    </source>
</evidence>
<dbReference type="Gene3D" id="3.30.559.10">
    <property type="entry name" value="Chloramphenicol acetyltransferase-like domain"/>
    <property type="match status" value="1"/>
</dbReference>
<evidence type="ECO:0008006" key="3">
    <source>
        <dbReference type="Google" id="ProtNLM"/>
    </source>
</evidence>
<proteinExistence type="predicted"/>
<dbReference type="EMBL" id="LKEA01000002">
    <property type="protein sequence ID" value="ROW11450.1"/>
    <property type="molecule type" value="Genomic_DNA"/>
</dbReference>